<dbReference type="AlphaFoldDB" id="A0A845RF24"/>
<comment type="caution">
    <text evidence="4">The sequence shown here is derived from an EMBL/GenBank/DDBJ whole genome shotgun (WGS) entry which is preliminary data.</text>
</comment>
<sequence>MTGKAIVLGDNVSGDQIIGGNRLAGVNSEADAVPYLFEACRSDFASVYKEGDILAAGENFGCGSSREQIIPVMRAAGIRCVVARSFSRHFYRSGINMGVLPLECDAKIRDGDTVTVDLEHSRIQVNDCAPVGFTPFPKQVLGYISEGGLLNYYKKHHTLK</sequence>
<dbReference type="GO" id="GO:0016836">
    <property type="term" value="F:hydro-lyase activity"/>
    <property type="evidence" value="ECO:0007669"/>
    <property type="project" value="InterPro"/>
</dbReference>
<organism evidence="4 5">
    <name type="scientific">Anaerotruncus colihominis</name>
    <dbReference type="NCBI Taxonomy" id="169435"/>
    <lineage>
        <taxon>Bacteria</taxon>
        <taxon>Bacillati</taxon>
        <taxon>Bacillota</taxon>
        <taxon>Clostridia</taxon>
        <taxon>Eubacteriales</taxon>
        <taxon>Oscillospiraceae</taxon>
        <taxon>Anaerotruncus</taxon>
    </lineage>
</organism>
<dbReference type="Proteomes" id="UP000446348">
    <property type="component" value="Unassembled WGS sequence"/>
</dbReference>
<accession>A0A845RF24</accession>
<feature type="domain" description="Aconitase A/isopropylmalate dehydratase small subunit swivel" evidence="3">
    <location>
        <begin position="45"/>
        <end position="105"/>
    </location>
</feature>
<dbReference type="PANTHER" id="PTHR43345">
    <property type="entry name" value="3-ISOPROPYLMALATE DEHYDRATASE SMALL SUBUNIT 2-RELATED-RELATED"/>
    <property type="match status" value="1"/>
</dbReference>
<dbReference type="OrthoDB" id="9777465at2"/>
<name>A0A845RF24_9FIRM</name>
<dbReference type="Pfam" id="PF00694">
    <property type="entry name" value="Aconitase_C"/>
    <property type="match status" value="1"/>
</dbReference>
<dbReference type="InterPro" id="IPR050075">
    <property type="entry name" value="LeuD"/>
</dbReference>
<dbReference type="EMBL" id="QXWZ01000002">
    <property type="protein sequence ID" value="NBI77568.1"/>
    <property type="molecule type" value="Genomic_DNA"/>
</dbReference>
<evidence type="ECO:0000256" key="1">
    <source>
        <dbReference type="ARBA" id="ARBA00009869"/>
    </source>
</evidence>
<keyword evidence="2" id="KW-0456">Lyase</keyword>
<gene>
    <name evidence="4" type="ORF">D3Z39_01545</name>
</gene>
<protein>
    <submittedName>
        <fullName evidence="4">3-isopropylmalate dehydratase</fullName>
    </submittedName>
</protein>
<dbReference type="PANTHER" id="PTHR43345:SF2">
    <property type="entry name" value="3-ISOPROPYLMALATE DEHYDRATASE SMALL SUBUNIT 1"/>
    <property type="match status" value="1"/>
</dbReference>
<reference evidence="4 5" key="1">
    <citation type="submission" date="2018-08" db="EMBL/GenBank/DDBJ databases">
        <title>Murine metabolic-syndrome-specific gut microbial biobank.</title>
        <authorList>
            <person name="Liu C."/>
        </authorList>
    </citation>
    <scope>NUCLEOTIDE SEQUENCE [LARGE SCALE GENOMIC DNA]</scope>
    <source>
        <strain evidence="4 5">X69</strain>
    </source>
</reference>
<evidence type="ECO:0000256" key="2">
    <source>
        <dbReference type="ARBA" id="ARBA00023239"/>
    </source>
</evidence>
<dbReference type="InterPro" id="IPR011827">
    <property type="entry name" value="LeuD_type2/HacB/DmdB"/>
</dbReference>
<dbReference type="InterPro" id="IPR015928">
    <property type="entry name" value="Aconitase/3IPM_dehydase_swvl"/>
</dbReference>
<comment type="similarity">
    <text evidence="1">Belongs to the LeuD family. LeuD type 2 subfamily.</text>
</comment>
<dbReference type="SUPFAM" id="SSF52016">
    <property type="entry name" value="LeuD/IlvD-like"/>
    <property type="match status" value="1"/>
</dbReference>
<proteinExistence type="inferred from homology"/>
<dbReference type="InterPro" id="IPR000573">
    <property type="entry name" value="AconitaseA/IPMdHydase_ssu_swvl"/>
</dbReference>
<evidence type="ECO:0000313" key="5">
    <source>
        <dbReference type="Proteomes" id="UP000446348"/>
    </source>
</evidence>
<dbReference type="RefSeq" id="WP_160208312.1">
    <property type="nucleotide sequence ID" value="NZ_QXWZ01000002.1"/>
</dbReference>
<dbReference type="Gene3D" id="3.20.19.10">
    <property type="entry name" value="Aconitase, domain 4"/>
    <property type="match status" value="1"/>
</dbReference>
<evidence type="ECO:0000313" key="4">
    <source>
        <dbReference type="EMBL" id="NBI77568.1"/>
    </source>
</evidence>
<dbReference type="NCBIfam" id="TIGR02087">
    <property type="entry name" value="LEUD_arch"/>
    <property type="match status" value="1"/>
</dbReference>
<evidence type="ECO:0000259" key="3">
    <source>
        <dbReference type="Pfam" id="PF00694"/>
    </source>
</evidence>